<reference evidence="1 2" key="1">
    <citation type="submission" date="2018-04" db="EMBL/GenBank/DDBJ databases">
        <title>The genome of golden apple snail Pomacea canaliculata provides insight into stress tolerance and invasive adaptation.</title>
        <authorList>
            <person name="Liu C."/>
            <person name="Liu B."/>
            <person name="Ren Y."/>
            <person name="Zhang Y."/>
            <person name="Wang H."/>
            <person name="Li S."/>
            <person name="Jiang F."/>
            <person name="Yin L."/>
            <person name="Zhang G."/>
            <person name="Qian W."/>
            <person name="Fan W."/>
        </authorList>
    </citation>
    <scope>NUCLEOTIDE SEQUENCE [LARGE SCALE GENOMIC DNA]</scope>
    <source>
        <strain evidence="1">SZHN2017</strain>
        <tissue evidence="1">Muscle</tissue>
    </source>
</reference>
<accession>A0A2T7PY61</accession>
<proteinExistence type="predicted"/>
<evidence type="ECO:0000313" key="2">
    <source>
        <dbReference type="Proteomes" id="UP000245119"/>
    </source>
</evidence>
<dbReference type="Pfam" id="PF06080">
    <property type="entry name" value="DUF938"/>
    <property type="match status" value="1"/>
</dbReference>
<dbReference type="EMBL" id="PZQS01000001">
    <property type="protein sequence ID" value="PVD38365.1"/>
    <property type="molecule type" value="Genomic_DNA"/>
</dbReference>
<dbReference type="PANTHER" id="PTHR20974">
    <property type="entry name" value="UPF0585 PROTEIN CG18661"/>
    <property type="match status" value="1"/>
</dbReference>
<keyword evidence="2" id="KW-1185">Reference proteome</keyword>
<dbReference type="InterPro" id="IPR010342">
    <property type="entry name" value="DUF938"/>
</dbReference>
<name>A0A2T7PY61_POMCA</name>
<dbReference type="OrthoDB" id="10258744at2759"/>
<organism evidence="1 2">
    <name type="scientific">Pomacea canaliculata</name>
    <name type="common">Golden apple snail</name>
    <dbReference type="NCBI Taxonomy" id="400727"/>
    <lineage>
        <taxon>Eukaryota</taxon>
        <taxon>Metazoa</taxon>
        <taxon>Spiralia</taxon>
        <taxon>Lophotrochozoa</taxon>
        <taxon>Mollusca</taxon>
        <taxon>Gastropoda</taxon>
        <taxon>Caenogastropoda</taxon>
        <taxon>Architaenioglossa</taxon>
        <taxon>Ampullarioidea</taxon>
        <taxon>Ampullariidae</taxon>
        <taxon>Pomacea</taxon>
    </lineage>
</organism>
<protein>
    <submittedName>
        <fullName evidence="1">Uncharacterized protein</fullName>
    </submittedName>
</protein>
<dbReference type="Proteomes" id="UP000245119">
    <property type="component" value="Linkage Group LG1"/>
</dbReference>
<dbReference type="AlphaFoldDB" id="A0A2T7PY61"/>
<comment type="caution">
    <text evidence="1">The sequence shown here is derived from an EMBL/GenBank/DDBJ whole genome shotgun (WGS) entry which is preliminary data.</text>
</comment>
<gene>
    <name evidence="1" type="ORF">C0Q70_00979</name>
</gene>
<sequence length="193" mass="22183">MKFQLVFTEKQEIYGDGNDLKRTYGSSDDLIQTPAADRNKGPILEVLQQYFSEIAQNAFVFEVASGPGQHIVHFAQHFPSIVFLPSDCDLSYLRRNASWGLREINDVKALAEQNGLRMETMHSLPVQVTDVIIPSHSNAKKWNDNKQKKYCLQPNTSLFESEKEEKLKAHAVYITLRIAFYKQGDKFHMFQLN</sequence>
<evidence type="ECO:0000313" key="1">
    <source>
        <dbReference type="EMBL" id="PVD38365.1"/>
    </source>
</evidence>
<dbReference type="PANTHER" id="PTHR20974:SF0">
    <property type="entry name" value="UPF0585 PROTEIN CG18661"/>
    <property type="match status" value="1"/>
</dbReference>